<evidence type="ECO:0000313" key="3">
    <source>
        <dbReference type="Proteomes" id="UP000054596"/>
    </source>
</evidence>
<dbReference type="AlphaFoldDB" id="A0A158DCL4"/>
<proteinExistence type="predicted"/>
<keyword evidence="3" id="KW-1185">Reference proteome</keyword>
<sequence>MDRYWKSNTAPDAPAVPDTTAGGYPQDGIPASGVEGTVPGAWWYHSVTEEIRGAIEKLGGVPDWKKTDQLGTTIAGALATASDKAGQSLSTPNGAALVGFIQAGTDAATRTMQDKAREVVSVDDYYRPELGDADYTQAFERAIAYLSSRAGGVIECYGSVYIAETISVRRNIIIQGRGAAATVLQQAANANKDFVVSENFAALTGSGVDVARDTRVPSWFGLRAVRIDANRSGNSIGRAVAFYGAAQIIDDVLIEHGASGGLYTEYATNVASMTSWPMQEEGYIRNVISRENGGVGWVNRGPHNVYVDNFIACLNDDWGYYSETLAGKYSGAPTYATSLHCYSNDMQWRTSSGRARRNMCIGVNMSCGLLVVDGAQCEIRGSNSLIGIVKQYFGGQGGDSLVLSGSNIQIGSHYGIMRNDGVSSGFTSLRITGDYNEIGTSNISGTQQLFDGVAIQGVGNGIGYLIAQNCRTALSISGSRNRVDALLMNNLTALNYDTPTDGYSGYNTLRARIYQTSGSYISGDAPAADKDTFDIVANGMGGVIQRTACVLSVSALPIDTTSIQQANVAHNLIWPCRVRDVVLTMTGQTGSSTVAFAYWRVKSVDATNITIEYRCATAGPAGSQVSFGIQARVN</sequence>
<feature type="compositionally biased region" description="Low complexity" evidence="1">
    <location>
        <begin position="9"/>
        <end position="21"/>
    </location>
</feature>
<feature type="region of interest" description="Disordered" evidence="1">
    <location>
        <begin position="1"/>
        <end position="29"/>
    </location>
</feature>
<dbReference type="Gene3D" id="2.160.20.10">
    <property type="entry name" value="Single-stranded right-handed beta-helix, Pectin lyase-like"/>
    <property type="match status" value="1"/>
</dbReference>
<name>A0A158DCL4_9BURK</name>
<dbReference type="InterPro" id="IPR012334">
    <property type="entry name" value="Pectin_lyas_fold"/>
</dbReference>
<reference evidence="2" key="1">
    <citation type="submission" date="2016-01" db="EMBL/GenBank/DDBJ databases">
        <authorList>
            <person name="Peeters C."/>
        </authorList>
    </citation>
    <scope>NUCLEOTIDE SEQUENCE [LARGE SCALE GENOMIC DNA]</scope>
    <source>
        <strain evidence="2">LMG 29325</strain>
    </source>
</reference>
<dbReference type="Proteomes" id="UP000054596">
    <property type="component" value="Unassembled WGS sequence"/>
</dbReference>
<dbReference type="RefSeq" id="WP_086973495.1">
    <property type="nucleotide sequence ID" value="NZ_FCOJ02000079.1"/>
</dbReference>
<evidence type="ECO:0008006" key="4">
    <source>
        <dbReference type="Google" id="ProtNLM"/>
    </source>
</evidence>
<comment type="caution">
    <text evidence="2">The sequence shown here is derived from an EMBL/GenBank/DDBJ whole genome shotgun (WGS) entry which is preliminary data.</text>
</comment>
<dbReference type="OrthoDB" id="9107395at2"/>
<dbReference type="STRING" id="1777143.AWB82_06580"/>
<accession>A0A158DCL4</accession>
<dbReference type="EMBL" id="FCOJ02000079">
    <property type="protein sequence ID" value="SAK92193.1"/>
    <property type="molecule type" value="Genomic_DNA"/>
</dbReference>
<evidence type="ECO:0000313" key="2">
    <source>
        <dbReference type="EMBL" id="SAK92193.1"/>
    </source>
</evidence>
<protein>
    <recommendedName>
        <fullName evidence="4">Pectate lyase superfamily protein</fullName>
    </recommendedName>
</protein>
<evidence type="ECO:0000256" key="1">
    <source>
        <dbReference type="SAM" id="MobiDB-lite"/>
    </source>
</evidence>
<gene>
    <name evidence="2" type="ORF">AWB82_06580</name>
</gene>
<organism evidence="2 3">
    <name type="scientific">Caballeronia glebae</name>
    <dbReference type="NCBI Taxonomy" id="1777143"/>
    <lineage>
        <taxon>Bacteria</taxon>
        <taxon>Pseudomonadati</taxon>
        <taxon>Pseudomonadota</taxon>
        <taxon>Betaproteobacteria</taxon>
        <taxon>Burkholderiales</taxon>
        <taxon>Burkholderiaceae</taxon>
        <taxon>Caballeronia</taxon>
    </lineage>
</organism>